<dbReference type="EMBL" id="RWHU01000001">
    <property type="protein sequence ID" value="RSK70360.1"/>
    <property type="molecule type" value="Genomic_DNA"/>
</dbReference>
<comment type="caution">
    <text evidence="1">The sequence shown here is derived from an EMBL/GenBank/DDBJ whole genome shotgun (WGS) entry which is preliminary data.</text>
</comment>
<protein>
    <submittedName>
        <fullName evidence="1">Uncharacterized protein</fullName>
    </submittedName>
</protein>
<evidence type="ECO:0000313" key="2">
    <source>
        <dbReference type="Proteomes" id="UP000276389"/>
    </source>
</evidence>
<dbReference type="AlphaFoldDB" id="A0A428LYR7"/>
<organism evidence="1 2">
    <name type="scientific">Enterobacter huaxiensis</name>
    <dbReference type="NCBI Taxonomy" id="2494702"/>
    <lineage>
        <taxon>Bacteria</taxon>
        <taxon>Pseudomonadati</taxon>
        <taxon>Pseudomonadota</taxon>
        <taxon>Gammaproteobacteria</taxon>
        <taxon>Enterobacterales</taxon>
        <taxon>Enterobacteriaceae</taxon>
        <taxon>Enterobacter</taxon>
    </lineage>
</organism>
<evidence type="ECO:0000313" key="1">
    <source>
        <dbReference type="EMBL" id="RSK70360.1"/>
    </source>
</evidence>
<name>A0A428LYR7_9ENTR</name>
<reference evidence="1 2" key="1">
    <citation type="submission" date="2018-12" db="EMBL/GenBank/DDBJ databases">
        <title>The Genome Submission of two Enterobacter spp. strains.</title>
        <authorList>
            <person name="Wu W."/>
            <person name="Wei L."/>
            <person name="Feng Y."/>
            <person name="Zong Z."/>
        </authorList>
    </citation>
    <scope>NUCLEOTIDE SEQUENCE [LARGE SCALE GENOMIC DNA]</scope>
    <source>
        <strain evidence="1 2">WCHEHu045002</strain>
    </source>
</reference>
<dbReference type="RefSeq" id="WP_125913366.1">
    <property type="nucleotide sequence ID" value="NZ_RWHU01000001.1"/>
</dbReference>
<accession>A0A428LYR7</accession>
<dbReference type="Proteomes" id="UP000276389">
    <property type="component" value="Unassembled WGS sequence"/>
</dbReference>
<sequence>MDYIEIAKAALNPSGYLMELAFKKSMDAFSTSASKKDITSQELNEEAIKANIKSTVLTEQAKVEQELSIAKRILIAEEVAIEEYYDVSGSGGLGAKADGGAITLGLQAEGKKVTKRVIKFTGFNSEAIKLLTMPTDKTDPSD</sequence>
<proteinExistence type="predicted"/>
<gene>
    <name evidence="1" type="ORF">EJE24_00875</name>
</gene>